<dbReference type="GO" id="GO:0009328">
    <property type="term" value="C:phenylalanine-tRNA ligase complex"/>
    <property type="evidence" value="ECO:0007669"/>
    <property type="project" value="TreeGrafter"/>
</dbReference>
<keyword evidence="5 16" id="KW-0820">tRNA-binding</keyword>
<dbReference type="Proteomes" id="UP000278222">
    <property type="component" value="Unassembled WGS sequence"/>
</dbReference>
<keyword evidence="13 15" id="KW-0030">Aminoacyl-tRNA synthetase</keyword>
<evidence type="ECO:0000256" key="5">
    <source>
        <dbReference type="ARBA" id="ARBA00022555"/>
    </source>
</evidence>
<evidence type="ECO:0000256" key="15">
    <source>
        <dbReference type="HAMAP-Rule" id="MF_00283"/>
    </source>
</evidence>
<dbReference type="SUPFAM" id="SSF55681">
    <property type="entry name" value="Class II aaRS and biotin synthetases"/>
    <property type="match status" value="1"/>
</dbReference>
<feature type="binding site" evidence="15">
    <location>
        <position position="464"/>
    </location>
    <ligand>
        <name>Mg(2+)</name>
        <dbReference type="ChEBI" id="CHEBI:18420"/>
        <note>shared with alpha subunit</note>
    </ligand>
</feature>
<dbReference type="HAMAP" id="MF_00283">
    <property type="entry name" value="Phe_tRNA_synth_beta1"/>
    <property type="match status" value="1"/>
</dbReference>
<keyword evidence="6 15" id="KW-0436">Ligase</keyword>
<evidence type="ECO:0000313" key="21">
    <source>
        <dbReference type="Proteomes" id="UP000278222"/>
    </source>
</evidence>
<dbReference type="GO" id="GO:0004826">
    <property type="term" value="F:phenylalanine-tRNA ligase activity"/>
    <property type="evidence" value="ECO:0007669"/>
    <property type="project" value="UniProtKB-UniRule"/>
</dbReference>
<dbReference type="InterPro" id="IPR036690">
    <property type="entry name" value="Fdx_antiC-bd_sf"/>
</dbReference>
<evidence type="ECO:0000256" key="6">
    <source>
        <dbReference type="ARBA" id="ARBA00022598"/>
    </source>
</evidence>
<reference evidence="20 21" key="1">
    <citation type="submission" date="2018-11" db="EMBL/GenBank/DDBJ databases">
        <title>Genomic Encyclopedia of Type Strains, Phase IV (KMG-IV): sequencing the most valuable type-strain genomes for metagenomic binning, comparative biology and taxonomic classification.</title>
        <authorList>
            <person name="Goeker M."/>
        </authorList>
    </citation>
    <scope>NUCLEOTIDE SEQUENCE [LARGE SCALE GENOMIC DNA]</scope>
    <source>
        <strain evidence="20 21">DSM 5900</strain>
    </source>
</reference>
<dbReference type="PANTHER" id="PTHR10947:SF0">
    <property type="entry name" value="PHENYLALANINE--TRNA LIGASE BETA SUBUNIT"/>
    <property type="match status" value="1"/>
</dbReference>
<evidence type="ECO:0000256" key="10">
    <source>
        <dbReference type="ARBA" id="ARBA00022842"/>
    </source>
</evidence>
<dbReference type="InterPro" id="IPR009061">
    <property type="entry name" value="DNA-bd_dom_put_sf"/>
</dbReference>
<dbReference type="InterPro" id="IPR045864">
    <property type="entry name" value="aa-tRNA-synth_II/BPL/LPL"/>
</dbReference>
<accession>A0A3N1LIH3</accession>
<dbReference type="GO" id="GO:0000049">
    <property type="term" value="F:tRNA binding"/>
    <property type="evidence" value="ECO:0007669"/>
    <property type="project" value="UniProtKB-UniRule"/>
</dbReference>
<keyword evidence="11 16" id="KW-0694">RNA-binding</keyword>
<evidence type="ECO:0000256" key="12">
    <source>
        <dbReference type="ARBA" id="ARBA00022917"/>
    </source>
</evidence>
<keyword evidence="7 15" id="KW-0479">Metal-binding</keyword>
<dbReference type="Gene3D" id="3.50.40.10">
    <property type="entry name" value="Phenylalanyl-trna Synthetase, Chain B, domain 3"/>
    <property type="match status" value="1"/>
</dbReference>
<dbReference type="InterPro" id="IPR005147">
    <property type="entry name" value="tRNA_synthase_B5-dom"/>
</dbReference>
<feature type="domain" description="B5" evidence="19">
    <location>
        <begin position="402"/>
        <end position="477"/>
    </location>
</feature>
<evidence type="ECO:0000256" key="2">
    <source>
        <dbReference type="ARBA" id="ARBA00008653"/>
    </source>
</evidence>
<dbReference type="SUPFAM" id="SSF46955">
    <property type="entry name" value="Putative DNA-binding domain"/>
    <property type="match status" value="1"/>
</dbReference>
<dbReference type="GO" id="GO:0000287">
    <property type="term" value="F:magnesium ion binding"/>
    <property type="evidence" value="ECO:0007669"/>
    <property type="project" value="UniProtKB-UniRule"/>
</dbReference>
<comment type="subcellular location">
    <subcellularLocation>
        <location evidence="1 15">Cytoplasm</location>
    </subcellularLocation>
</comment>
<dbReference type="SUPFAM" id="SSF56037">
    <property type="entry name" value="PheT/TilS domain"/>
    <property type="match status" value="1"/>
</dbReference>
<dbReference type="CDD" id="cd02796">
    <property type="entry name" value="tRNA_bind_bactPheRS"/>
    <property type="match status" value="1"/>
</dbReference>
<dbReference type="InterPro" id="IPR020825">
    <property type="entry name" value="Phe-tRNA_synthase-like_B3/B4"/>
</dbReference>
<comment type="subunit">
    <text evidence="3 15">Tetramer of two alpha and two beta subunits.</text>
</comment>
<keyword evidence="4 15" id="KW-0963">Cytoplasm</keyword>
<dbReference type="Pfam" id="PF03483">
    <property type="entry name" value="B3_4"/>
    <property type="match status" value="1"/>
</dbReference>
<evidence type="ECO:0000256" key="11">
    <source>
        <dbReference type="ARBA" id="ARBA00022884"/>
    </source>
</evidence>
<protein>
    <recommendedName>
        <fullName evidence="15">Phenylalanine--tRNA ligase beta subunit</fullName>
        <ecNumber evidence="15">6.1.1.20</ecNumber>
    </recommendedName>
    <alternativeName>
        <fullName evidence="15">Phenylalanyl-tRNA synthetase beta subunit</fullName>
        <shortName evidence="15">PheRS</shortName>
    </alternativeName>
</protein>
<dbReference type="SUPFAM" id="SSF50249">
    <property type="entry name" value="Nucleic acid-binding proteins"/>
    <property type="match status" value="1"/>
</dbReference>
<evidence type="ECO:0000259" key="19">
    <source>
        <dbReference type="PROSITE" id="PS51483"/>
    </source>
</evidence>
<dbReference type="EC" id="6.1.1.20" evidence="15"/>
<dbReference type="SMART" id="SM00896">
    <property type="entry name" value="FDX-ACB"/>
    <property type="match status" value="1"/>
</dbReference>
<dbReference type="InterPro" id="IPR041616">
    <property type="entry name" value="PheRS_beta_core"/>
</dbReference>
<evidence type="ECO:0000256" key="14">
    <source>
        <dbReference type="ARBA" id="ARBA00049255"/>
    </source>
</evidence>
<evidence type="ECO:0000256" key="9">
    <source>
        <dbReference type="ARBA" id="ARBA00022840"/>
    </source>
</evidence>
<dbReference type="Gene3D" id="3.30.56.10">
    <property type="match status" value="2"/>
</dbReference>
<feature type="domain" description="FDX-ACB" evidence="18">
    <location>
        <begin position="706"/>
        <end position="799"/>
    </location>
</feature>
<dbReference type="InterPro" id="IPR012340">
    <property type="entry name" value="NA-bd_OB-fold"/>
</dbReference>
<dbReference type="Gene3D" id="3.30.70.380">
    <property type="entry name" value="Ferrodoxin-fold anticodon-binding domain"/>
    <property type="match status" value="1"/>
</dbReference>
<dbReference type="PROSITE" id="PS50886">
    <property type="entry name" value="TRBD"/>
    <property type="match status" value="1"/>
</dbReference>
<dbReference type="FunFam" id="2.40.50.140:FF:000045">
    <property type="entry name" value="Phenylalanine--tRNA ligase beta subunit"/>
    <property type="match status" value="1"/>
</dbReference>
<dbReference type="InterPro" id="IPR033714">
    <property type="entry name" value="tRNA_bind_bactPheRS"/>
</dbReference>
<keyword evidence="12 15" id="KW-0648">Protein biosynthesis</keyword>
<dbReference type="PANTHER" id="PTHR10947">
    <property type="entry name" value="PHENYLALANYL-TRNA SYNTHETASE BETA CHAIN AND LEUCINE-RICH REPEAT-CONTAINING PROTEIN 47"/>
    <property type="match status" value="1"/>
</dbReference>
<comment type="catalytic activity">
    <reaction evidence="14 15">
        <text>tRNA(Phe) + L-phenylalanine + ATP = L-phenylalanyl-tRNA(Phe) + AMP + diphosphate + H(+)</text>
        <dbReference type="Rhea" id="RHEA:19413"/>
        <dbReference type="Rhea" id="RHEA-COMP:9668"/>
        <dbReference type="Rhea" id="RHEA-COMP:9699"/>
        <dbReference type="ChEBI" id="CHEBI:15378"/>
        <dbReference type="ChEBI" id="CHEBI:30616"/>
        <dbReference type="ChEBI" id="CHEBI:33019"/>
        <dbReference type="ChEBI" id="CHEBI:58095"/>
        <dbReference type="ChEBI" id="CHEBI:78442"/>
        <dbReference type="ChEBI" id="CHEBI:78531"/>
        <dbReference type="ChEBI" id="CHEBI:456215"/>
        <dbReference type="EC" id="6.1.1.20"/>
    </reaction>
</comment>
<keyword evidence="9 15" id="KW-0067">ATP-binding</keyword>
<feature type="binding site" evidence="15">
    <location>
        <position position="465"/>
    </location>
    <ligand>
        <name>Mg(2+)</name>
        <dbReference type="ChEBI" id="CHEBI:18420"/>
        <note>shared with alpha subunit</note>
    </ligand>
</feature>
<evidence type="ECO:0000259" key="17">
    <source>
        <dbReference type="PROSITE" id="PS50886"/>
    </source>
</evidence>
<comment type="cofactor">
    <cofactor evidence="15">
        <name>Mg(2+)</name>
        <dbReference type="ChEBI" id="CHEBI:18420"/>
    </cofactor>
    <text evidence="15">Binds 2 magnesium ions per tetramer.</text>
</comment>
<sequence>MKITLSWLRDHLETDADLATVSARLTMLGHEVDGIDDPAARLAPFTVGYVVSAVQHPNADRLRVCVVDTGTDQVQVVCGAPNARTGMKGVFARAGTVIPRTGVLLKAGQIRGEASNGMLCSAYEMGLSDDHDGIIDLPEDAPVGQPFAPVMGLDDPVLDIKITPNRADCLGIRGLARDLAAAGVGRLKPRPPVTVPGSFASPIGVRFDLAADDAAACPLYAGRYIRGVRNGPSPAWLQKRLLAVGLRPISVLVDITNFFTLDIARPLHVFDADRVTGDILVRRCQPGESLHALNGKIYELDGEMTAIADGSGVVGLGGVIGGETTGCTEGTVNVFVESALFDPVRTAATGRKLGLQTDARYRFERGVDPASAVTGIEAATRMIIELCGGEASQVVVTGREPDHRRRIRLHDARVATLGGLAVAPDESRRILEVLGAKVERTADAMDVEVPSWRADIEGEADLVEEVLRVHGYDAIPVVPLPREHAVTRPALSPAQRRVGHARRQLAARGLVEAVTFSFMPGPDAARFGAVKDALRLVNPISADLDVMRPSILPNLIAAAGRNADRGFADGALFEIGPQYADDTPAGQSLVAAGIRSGEAVPRHWTGPARAVDAYDAKADALAALAALGVPVDNLQTTTDAPAWYHPGRSGVLRLGTMAMAQFGELHPAVLQAMSVKGPLVGFEVMVDAVPLARSKGGHARPALSLSAFQPVTRDFAFLVDGGVAAEAVTRAVKAAERKLLAGVRVFDVYRGPGVPEGRKSIAVEVTLQPVTATLTEEEIDAIAARIVAQVAKSTGGTLRT</sequence>
<dbReference type="GO" id="GO:0006432">
    <property type="term" value="P:phenylalanyl-tRNA aminoacylation"/>
    <property type="evidence" value="ECO:0007669"/>
    <property type="project" value="UniProtKB-UniRule"/>
</dbReference>
<dbReference type="Pfam" id="PF03147">
    <property type="entry name" value="FDX-ACB"/>
    <property type="match status" value="1"/>
</dbReference>
<evidence type="ECO:0000256" key="16">
    <source>
        <dbReference type="PROSITE-ProRule" id="PRU00209"/>
    </source>
</evidence>
<dbReference type="CDD" id="cd00769">
    <property type="entry name" value="PheRS_beta_core"/>
    <property type="match status" value="1"/>
</dbReference>
<dbReference type="Pfam" id="PF03484">
    <property type="entry name" value="B5"/>
    <property type="match status" value="1"/>
</dbReference>
<dbReference type="SMART" id="SM00873">
    <property type="entry name" value="B3_4"/>
    <property type="match status" value="1"/>
</dbReference>
<dbReference type="SUPFAM" id="SSF54991">
    <property type="entry name" value="Anticodon-binding domain of PheRS"/>
    <property type="match status" value="1"/>
</dbReference>
<dbReference type="Gene3D" id="2.40.50.140">
    <property type="entry name" value="Nucleic acid-binding proteins"/>
    <property type="match status" value="1"/>
</dbReference>
<dbReference type="AlphaFoldDB" id="A0A3N1LIH3"/>
<evidence type="ECO:0000256" key="3">
    <source>
        <dbReference type="ARBA" id="ARBA00011209"/>
    </source>
</evidence>
<dbReference type="GO" id="GO:0005524">
    <property type="term" value="F:ATP binding"/>
    <property type="evidence" value="ECO:0007669"/>
    <property type="project" value="UniProtKB-UniRule"/>
</dbReference>
<feature type="binding site" evidence="15">
    <location>
        <position position="461"/>
    </location>
    <ligand>
        <name>Mg(2+)</name>
        <dbReference type="ChEBI" id="CHEBI:18420"/>
        <note>shared with alpha subunit</note>
    </ligand>
</feature>
<dbReference type="SMART" id="SM00874">
    <property type="entry name" value="B5"/>
    <property type="match status" value="1"/>
</dbReference>
<dbReference type="Pfam" id="PF01588">
    <property type="entry name" value="tRNA_bind"/>
    <property type="match status" value="1"/>
</dbReference>
<evidence type="ECO:0000256" key="7">
    <source>
        <dbReference type="ARBA" id="ARBA00022723"/>
    </source>
</evidence>
<comment type="similarity">
    <text evidence="2 15">Belongs to the phenylalanyl-tRNA synthetase beta subunit family. Type 1 subfamily.</text>
</comment>
<dbReference type="PROSITE" id="PS51447">
    <property type="entry name" value="FDX_ACB"/>
    <property type="match status" value="1"/>
</dbReference>
<gene>
    <name evidence="15" type="primary">pheT</name>
    <name evidence="20" type="ORF">EDC65_2492</name>
</gene>
<evidence type="ECO:0000313" key="20">
    <source>
        <dbReference type="EMBL" id="ROP90638.1"/>
    </source>
</evidence>
<keyword evidence="8 15" id="KW-0547">Nucleotide-binding</keyword>
<dbReference type="NCBIfam" id="NF045760">
    <property type="entry name" value="YtpR"/>
    <property type="match status" value="1"/>
</dbReference>
<evidence type="ECO:0000256" key="8">
    <source>
        <dbReference type="ARBA" id="ARBA00022741"/>
    </source>
</evidence>
<feature type="domain" description="TRNA-binding" evidence="17">
    <location>
        <begin position="39"/>
        <end position="148"/>
    </location>
</feature>
<keyword evidence="21" id="KW-1185">Reference proteome</keyword>
<dbReference type="EMBL" id="RJKX01000014">
    <property type="protein sequence ID" value="ROP90638.1"/>
    <property type="molecule type" value="Genomic_DNA"/>
</dbReference>
<evidence type="ECO:0000256" key="1">
    <source>
        <dbReference type="ARBA" id="ARBA00004496"/>
    </source>
</evidence>
<dbReference type="RefSeq" id="WP_123690045.1">
    <property type="nucleotide sequence ID" value="NZ_AP019700.1"/>
</dbReference>
<proteinExistence type="inferred from homology"/>
<dbReference type="InterPro" id="IPR005121">
    <property type="entry name" value="Fdx_antiC-bd"/>
</dbReference>
<organism evidence="20 21">
    <name type="scientific">Stella humosa</name>
    <dbReference type="NCBI Taxonomy" id="94"/>
    <lineage>
        <taxon>Bacteria</taxon>
        <taxon>Pseudomonadati</taxon>
        <taxon>Pseudomonadota</taxon>
        <taxon>Alphaproteobacteria</taxon>
        <taxon>Rhodospirillales</taxon>
        <taxon>Stellaceae</taxon>
        <taxon>Stella</taxon>
    </lineage>
</organism>
<dbReference type="InterPro" id="IPR005146">
    <property type="entry name" value="B3/B4_tRNA-bd"/>
</dbReference>
<dbReference type="Gene3D" id="3.30.930.10">
    <property type="entry name" value="Bira Bifunctional Protein, Domain 2"/>
    <property type="match status" value="1"/>
</dbReference>
<dbReference type="Pfam" id="PF17759">
    <property type="entry name" value="tRNA_synthFbeta"/>
    <property type="match status" value="1"/>
</dbReference>
<dbReference type="FunFam" id="3.30.70.380:FF:000001">
    <property type="entry name" value="Phenylalanine--tRNA ligase beta subunit"/>
    <property type="match status" value="1"/>
</dbReference>
<dbReference type="NCBIfam" id="TIGR00472">
    <property type="entry name" value="pheT_bact"/>
    <property type="match status" value="1"/>
</dbReference>
<keyword evidence="10 15" id="KW-0460">Magnesium</keyword>
<dbReference type="InterPro" id="IPR045060">
    <property type="entry name" value="Phe-tRNA-ligase_IIc_bsu"/>
</dbReference>
<name>A0A3N1LIH3_9PROT</name>
<feature type="binding site" evidence="15">
    <location>
        <position position="455"/>
    </location>
    <ligand>
        <name>Mg(2+)</name>
        <dbReference type="ChEBI" id="CHEBI:18420"/>
        <note>shared with alpha subunit</note>
    </ligand>
</feature>
<dbReference type="InterPro" id="IPR004532">
    <property type="entry name" value="Phe-tRNA-ligase_IIc_bsu_bact"/>
</dbReference>
<evidence type="ECO:0000256" key="13">
    <source>
        <dbReference type="ARBA" id="ARBA00023146"/>
    </source>
</evidence>
<dbReference type="PROSITE" id="PS51483">
    <property type="entry name" value="B5"/>
    <property type="match status" value="1"/>
</dbReference>
<comment type="caution">
    <text evidence="20">The sequence shown here is derived from an EMBL/GenBank/DDBJ whole genome shotgun (WGS) entry which is preliminary data.</text>
</comment>
<evidence type="ECO:0000256" key="4">
    <source>
        <dbReference type="ARBA" id="ARBA00022490"/>
    </source>
</evidence>
<dbReference type="OrthoDB" id="9805455at2"/>
<evidence type="ECO:0000259" key="18">
    <source>
        <dbReference type="PROSITE" id="PS51447"/>
    </source>
</evidence>
<dbReference type="InterPro" id="IPR002547">
    <property type="entry name" value="tRNA-bd_dom"/>
</dbReference>